<keyword evidence="6 9" id="KW-1133">Transmembrane helix</keyword>
<comment type="caution">
    <text evidence="12">The sequence shown here is derived from an EMBL/GenBank/DDBJ whole genome shotgun (WGS) entry which is preliminary data.</text>
</comment>
<evidence type="ECO:0000256" key="3">
    <source>
        <dbReference type="ARBA" id="ARBA00022692"/>
    </source>
</evidence>
<evidence type="ECO:0000256" key="1">
    <source>
        <dbReference type="ARBA" id="ARBA00004651"/>
    </source>
</evidence>
<dbReference type="GO" id="GO:0004713">
    <property type="term" value="F:protein tyrosine kinase activity"/>
    <property type="evidence" value="ECO:0007669"/>
    <property type="project" value="TreeGrafter"/>
</dbReference>
<dbReference type="Pfam" id="PF02706">
    <property type="entry name" value="Wzz"/>
    <property type="match status" value="1"/>
</dbReference>
<evidence type="ECO:0000256" key="7">
    <source>
        <dbReference type="ARBA" id="ARBA00023136"/>
    </source>
</evidence>
<dbReference type="GO" id="GO:0005524">
    <property type="term" value="F:ATP binding"/>
    <property type="evidence" value="ECO:0007669"/>
    <property type="project" value="UniProtKB-KW"/>
</dbReference>
<keyword evidence="2" id="KW-1003">Cell membrane</keyword>
<sequence length="747" mass="80101">MTFNDPKAVQALPPARNGGALFGASGEGMIDLRRLWHVVLKRWWVLAGSVALLLILGVIVTLLSTPVYRASATIQIDREAAQVIDVEGVLPAENLYSAQEFYQTQYGLLKSRSLAERVVTGLGLATDPLYAEENRRTPAGQARPVARAAEAAELKRKAIDQFSQNLRVTPSLNSRLVTISYDSPDPALAQAVVNSITETFIASNLERRFEASSYARKFLEERIEQLRAKLEQSERELVAYASNEQIINIPSVSGNAEQGGNRGRSLISSSLEALNGSLSKARTDRIEAEQRWRAAQASTGLALSEVLASPTIQKLRQQRAELVSKRQDLLERFQPEYPAVLQLAAQIAELDRQLAAEAGDVRQSLQGQYSSAAAAERSIEAEIAQLKTQAIDLDQRSIRYNILQRELDTNRVLYDGLLQRYREIGIAGGVGTNNVSVVDRAETPVNPVAPKPLINLALAGLLGLLLGAAVVFVLEFLDESLKVPSDIETKLGLPLLGSIPLLPSAAALAEAERDPRSGFTEAYHSVRSALQFARVGGTPKTLLVTSSQPGEGKSTSSVAIARAFARMGKSVLLVDGDLRNPSLHKMLGAANRVGFSSVLAGADVASAVQRTDQEHMTLLASGPRPPSPADLLSSPALGVFLDQMSKSVDLVVIDGPPVMGLADATVLGNAVEGVIFISGAGVVRRGAALTALDRLRAAGADVVGGVLARFDSRKANLGGYGYEYAYSYDYGAAEDRPASGRKRGRRA</sequence>
<keyword evidence="8" id="KW-0175">Coiled coil</keyword>
<evidence type="ECO:0000259" key="11">
    <source>
        <dbReference type="Pfam" id="PF13807"/>
    </source>
</evidence>
<evidence type="ECO:0000256" key="5">
    <source>
        <dbReference type="ARBA" id="ARBA00022840"/>
    </source>
</evidence>
<keyword evidence="7 9" id="KW-0472">Membrane</keyword>
<name>A0A7W7IPR5_9CAUL</name>
<evidence type="ECO:0000313" key="12">
    <source>
        <dbReference type="EMBL" id="MBB4798236.1"/>
    </source>
</evidence>
<evidence type="ECO:0000256" key="9">
    <source>
        <dbReference type="SAM" id="Phobius"/>
    </source>
</evidence>
<dbReference type="Pfam" id="PF13807">
    <property type="entry name" value="GNVR"/>
    <property type="match status" value="1"/>
</dbReference>
<dbReference type="Proteomes" id="UP000539957">
    <property type="component" value="Unassembled WGS sequence"/>
</dbReference>
<proteinExistence type="predicted"/>
<keyword evidence="5" id="KW-0067">ATP-binding</keyword>
<dbReference type="PANTHER" id="PTHR32309">
    <property type="entry name" value="TYROSINE-PROTEIN KINASE"/>
    <property type="match status" value="1"/>
</dbReference>
<keyword evidence="3 9" id="KW-0812">Transmembrane</keyword>
<evidence type="ECO:0000256" key="2">
    <source>
        <dbReference type="ARBA" id="ARBA00022475"/>
    </source>
</evidence>
<dbReference type="InterPro" id="IPR032807">
    <property type="entry name" value="GNVR"/>
</dbReference>
<feature type="domain" description="Tyrosine-protein kinase G-rich" evidence="11">
    <location>
        <begin position="403"/>
        <end position="474"/>
    </location>
</feature>
<dbReference type="RefSeq" id="WP_184269558.1">
    <property type="nucleotide sequence ID" value="NZ_JACHKY010000003.1"/>
</dbReference>
<evidence type="ECO:0000256" key="8">
    <source>
        <dbReference type="SAM" id="Coils"/>
    </source>
</evidence>
<dbReference type="EMBL" id="JACHKY010000003">
    <property type="protein sequence ID" value="MBB4798236.1"/>
    <property type="molecule type" value="Genomic_DNA"/>
</dbReference>
<feature type="coiled-coil region" evidence="8">
    <location>
        <begin position="271"/>
        <end position="332"/>
    </location>
</feature>
<evidence type="ECO:0000313" key="13">
    <source>
        <dbReference type="Proteomes" id="UP000539957"/>
    </source>
</evidence>
<dbReference type="InterPro" id="IPR005702">
    <property type="entry name" value="Wzc-like_C"/>
</dbReference>
<dbReference type="Pfam" id="PF10609">
    <property type="entry name" value="ParA"/>
    <property type="match status" value="1"/>
</dbReference>
<dbReference type="InterPro" id="IPR033756">
    <property type="entry name" value="YlxH/NBP35"/>
</dbReference>
<dbReference type="NCBIfam" id="TIGR01007">
    <property type="entry name" value="eps_fam"/>
    <property type="match status" value="1"/>
</dbReference>
<keyword evidence="13" id="KW-1185">Reference proteome</keyword>
<feature type="domain" description="Polysaccharide chain length determinant N-terminal" evidence="10">
    <location>
        <begin position="30"/>
        <end position="120"/>
    </location>
</feature>
<accession>A0A7W7IPR5</accession>
<comment type="subcellular location">
    <subcellularLocation>
        <location evidence="1">Cell membrane</location>
        <topology evidence="1">Multi-pass membrane protein</topology>
    </subcellularLocation>
</comment>
<protein>
    <submittedName>
        <fullName evidence="12">Capsular exopolysaccharide synthesis family protein</fullName>
    </submittedName>
</protein>
<evidence type="ECO:0000256" key="4">
    <source>
        <dbReference type="ARBA" id="ARBA00022741"/>
    </source>
</evidence>
<organism evidence="12 13">
    <name type="scientific">Brevundimonas bullata</name>
    <dbReference type="NCBI Taxonomy" id="13160"/>
    <lineage>
        <taxon>Bacteria</taxon>
        <taxon>Pseudomonadati</taxon>
        <taxon>Pseudomonadota</taxon>
        <taxon>Alphaproteobacteria</taxon>
        <taxon>Caulobacterales</taxon>
        <taxon>Caulobacteraceae</taxon>
        <taxon>Brevundimonas</taxon>
    </lineage>
</organism>
<dbReference type="SUPFAM" id="SSF52540">
    <property type="entry name" value="P-loop containing nucleoside triphosphate hydrolases"/>
    <property type="match status" value="1"/>
</dbReference>
<dbReference type="InterPro" id="IPR003856">
    <property type="entry name" value="LPS_length_determ_N"/>
</dbReference>
<dbReference type="CDD" id="cd05387">
    <property type="entry name" value="BY-kinase"/>
    <property type="match status" value="1"/>
</dbReference>
<feature type="transmembrane region" description="Helical" evidence="9">
    <location>
        <begin position="43"/>
        <end position="63"/>
    </location>
</feature>
<evidence type="ECO:0000259" key="10">
    <source>
        <dbReference type="Pfam" id="PF02706"/>
    </source>
</evidence>
<reference evidence="12 13" key="1">
    <citation type="submission" date="2020-08" db="EMBL/GenBank/DDBJ databases">
        <title>Functional genomics of gut bacteria from endangered species of beetles.</title>
        <authorList>
            <person name="Carlos-Shanley C."/>
        </authorList>
    </citation>
    <scope>NUCLEOTIDE SEQUENCE [LARGE SCALE GENOMIC DNA]</scope>
    <source>
        <strain evidence="12 13">S00123</strain>
    </source>
</reference>
<dbReference type="GO" id="GO:0005886">
    <property type="term" value="C:plasma membrane"/>
    <property type="evidence" value="ECO:0007669"/>
    <property type="project" value="UniProtKB-SubCell"/>
</dbReference>
<evidence type="ECO:0000256" key="6">
    <source>
        <dbReference type="ARBA" id="ARBA00022989"/>
    </source>
</evidence>
<dbReference type="InterPro" id="IPR050445">
    <property type="entry name" value="Bact_polysacc_biosynth/exp"/>
</dbReference>
<dbReference type="PANTHER" id="PTHR32309:SF13">
    <property type="entry name" value="FERRIC ENTEROBACTIN TRANSPORT PROTEIN FEPE"/>
    <property type="match status" value="1"/>
</dbReference>
<dbReference type="AlphaFoldDB" id="A0A7W7IPR5"/>
<gene>
    <name evidence="12" type="ORF">HNP32_001980</name>
</gene>
<feature type="coiled-coil region" evidence="8">
    <location>
        <begin position="216"/>
        <end position="243"/>
    </location>
</feature>
<dbReference type="InterPro" id="IPR027417">
    <property type="entry name" value="P-loop_NTPase"/>
</dbReference>
<dbReference type="Gene3D" id="3.40.50.300">
    <property type="entry name" value="P-loop containing nucleotide triphosphate hydrolases"/>
    <property type="match status" value="1"/>
</dbReference>
<keyword evidence="4" id="KW-0547">Nucleotide-binding</keyword>